<evidence type="ECO:0000256" key="1">
    <source>
        <dbReference type="SAM" id="Phobius"/>
    </source>
</evidence>
<comment type="caution">
    <text evidence="2">The sequence shown here is derived from an EMBL/GenBank/DDBJ whole genome shotgun (WGS) entry which is preliminary data.</text>
</comment>
<name>A0ABT3H2E1_9RHOB</name>
<protein>
    <recommendedName>
        <fullName evidence="4">GlsB/YeaQ/YmgE family stress response membrane protein</fullName>
    </recommendedName>
</protein>
<keyword evidence="1" id="KW-0472">Membrane</keyword>
<dbReference type="Proteomes" id="UP001208938">
    <property type="component" value="Unassembled WGS sequence"/>
</dbReference>
<sequence length="101" mass="10194">MEILVLGFGALCCGGILGGLLARFASPRAAMIGGLVLAVAAAVSLVIGSGLQGWDGMGYTIVGALLLAPMALAATAVGALAWFGRRRARAAARRATDPERR</sequence>
<evidence type="ECO:0000313" key="2">
    <source>
        <dbReference type="EMBL" id="MCW1933954.1"/>
    </source>
</evidence>
<proteinExistence type="predicted"/>
<reference evidence="2 3" key="1">
    <citation type="submission" date="2022-10" db="EMBL/GenBank/DDBJ databases">
        <title>Pararhodobacter sp. nov., isolated from marine algae.</title>
        <authorList>
            <person name="Choi B.J."/>
            <person name="Kim J.M."/>
            <person name="Lee J.K."/>
            <person name="Choi D.G."/>
            <person name="Jeon C.O."/>
        </authorList>
    </citation>
    <scope>NUCLEOTIDE SEQUENCE [LARGE SCALE GENOMIC DNA]</scope>
    <source>
        <strain evidence="2 3">ZQ420</strain>
    </source>
</reference>
<keyword evidence="3" id="KW-1185">Reference proteome</keyword>
<organism evidence="2 3">
    <name type="scientific">Pararhodobacter zhoushanensis</name>
    <dbReference type="NCBI Taxonomy" id="2479545"/>
    <lineage>
        <taxon>Bacteria</taxon>
        <taxon>Pseudomonadati</taxon>
        <taxon>Pseudomonadota</taxon>
        <taxon>Alphaproteobacteria</taxon>
        <taxon>Rhodobacterales</taxon>
        <taxon>Paracoccaceae</taxon>
        <taxon>Pararhodobacter</taxon>
    </lineage>
</organism>
<keyword evidence="1" id="KW-0812">Transmembrane</keyword>
<feature type="transmembrane region" description="Helical" evidence="1">
    <location>
        <begin position="6"/>
        <end position="25"/>
    </location>
</feature>
<dbReference type="EMBL" id="JAPDFL010000001">
    <property type="protein sequence ID" value="MCW1933954.1"/>
    <property type="molecule type" value="Genomic_DNA"/>
</dbReference>
<dbReference type="RefSeq" id="WP_264417385.1">
    <property type="nucleotide sequence ID" value="NZ_JAPDFL010000001.1"/>
</dbReference>
<accession>A0ABT3H2E1</accession>
<keyword evidence="1" id="KW-1133">Transmembrane helix</keyword>
<feature type="transmembrane region" description="Helical" evidence="1">
    <location>
        <begin position="32"/>
        <end position="51"/>
    </location>
</feature>
<gene>
    <name evidence="2" type="ORF">OKW52_17250</name>
</gene>
<evidence type="ECO:0008006" key="4">
    <source>
        <dbReference type="Google" id="ProtNLM"/>
    </source>
</evidence>
<evidence type="ECO:0000313" key="3">
    <source>
        <dbReference type="Proteomes" id="UP001208938"/>
    </source>
</evidence>
<feature type="transmembrane region" description="Helical" evidence="1">
    <location>
        <begin position="57"/>
        <end position="84"/>
    </location>
</feature>